<keyword evidence="1" id="KW-0472">Membrane</keyword>
<gene>
    <name evidence="3" type="primary">pppA_1</name>
    <name evidence="3" type="ORF">Pan189_12800</name>
</gene>
<accession>A0A517QZ35</accession>
<feature type="transmembrane region" description="Helical" evidence="1">
    <location>
        <begin position="255"/>
        <end position="277"/>
    </location>
</feature>
<keyword evidence="4" id="KW-1185">Reference proteome</keyword>
<evidence type="ECO:0000313" key="3">
    <source>
        <dbReference type="EMBL" id="QDT36916.1"/>
    </source>
</evidence>
<dbReference type="GO" id="GO:0005886">
    <property type="term" value="C:plasma membrane"/>
    <property type="evidence" value="ECO:0007669"/>
    <property type="project" value="TreeGrafter"/>
</dbReference>
<protein>
    <submittedName>
        <fullName evidence="3">Leader peptidase PppA</fullName>
    </submittedName>
</protein>
<dbReference type="GO" id="GO:0004190">
    <property type="term" value="F:aspartic-type endopeptidase activity"/>
    <property type="evidence" value="ECO:0007669"/>
    <property type="project" value="TreeGrafter"/>
</dbReference>
<organism evidence="3 4">
    <name type="scientific">Stratiformator vulcanicus</name>
    <dbReference type="NCBI Taxonomy" id="2527980"/>
    <lineage>
        <taxon>Bacteria</taxon>
        <taxon>Pseudomonadati</taxon>
        <taxon>Planctomycetota</taxon>
        <taxon>Planctomycetia</taxon>
        <taxon>Planctomycetales</taxon>
        <taxon>Planctomycetaceae</taxon>
        <taxon>Stratiformator</taxon>
    </lineage>
</organism>
<feature type="transmembrane region" description="Helical" evidence="1">
    <location>
        <begin position="138"/>
        <end position="155"/>
    </location>
</feature>
<dbReference type="InterPro" id="IPR010627">
    <property type="entry name" value="Prepilin_pept_A24_N"/>
</dbReference>
<name>A0A517QZ35_9PLAN</name>
<evidence type="ECO:0000259" key="2">
    <source>
        <dbReference type="Pfam" id="PF06750"/>
    </source>
</evidence>
<feature type="transmembrane region" description="Helical" evidence="1">
    <location>
        <begin position="189"/>
        <end position="208"/>
    </location>
</feature>
<feature type="transmembrane region" description="Helical" evidence="1">
    <location>
        <begin position="65"/>
        <end position="84"/>
    </location>
</feature>
<keyword evidence="1" id="KW-0812">Transmembrane</keyword>
<dbReference type="RefSeq" id="WP_310821161.1">
    <property type="nucleotide sequence ID" value="NZ_CP036268.1"/>
</dbReference>
<dbReference type="GO" id="GO:0006465">
    <property type="term" value="P:signal peptide processing"/>
    <property type="evidence" value="ECO:0007669"/>
    <property type="project" value="TreeGrafter"/>
</dbReference>
<feature type="domain" description="Prepilin peptidase A24 N-terminal" evidence="2">
    <location>
        <begin position="74"/>
        <end position="154"/>
    </location>
</feature>
<dbReference type="Pfam" id="PF06750">
    <property type="entry name" value="A24_N_bact"/>
    <property type="match status" value="1"/>
</dbReference>
<dbReference type="EMBL" id="CP036268">
    <property type="protein sequence ID" value="QDT36916.1"/>
    <property type="molecule type" value="Genomic_DNA"/>
</dbReference>
<dbReference type="PANTHER" id="PTHR30487">
    <property type="entry name" value="TYPE 4 PREPILIN-LIKE PROTEINS LEADER PEPTIDE-PROCESSING ENZYME"/>
    <property type="match status" value="1"/>
</dbReference>
<dbReference type="KEGG" id="svp:Pan189_12800"/>
<proteinExistence type="predicted"/>
<feature type="transmembrane region" description="Helical" evidence="1">
    <location>
        <begin position="7"/>
        <end position="29"/>
    </location>
</feature>
<feature type="transmembrane region" description="Helical" evidence="1">
    <location>
        <begin position="331"/>
        <end position="352"/>
    </location>
</feature>
<feature type="transmembrane region" description="Helical" evidence="1">
    <location>
        <begin position="298"/>
        <end position="325"/>
    </location>
</feature>
<dbReference type="PANTHER" id="PTHR30487:SF0">
    <property type="entry name" value="PREPILIN LEADER PEPTIDASE_N-METHYLTRANSFERASE-RELATED"/>
    <property type="match status" value="1"/>
</dbReference>
<evidence type="ECO:0000313" key="4">
    <source>
        <dbReference type="Proteomes" id="UP000317318"/>
    </source>
</evidence>
<evidence type="ECO:0000256" key="1">
    <source>
        <dbReference type="SAM" id="Phobius"/>
    </source>
</evidence>
<dbReference type="AlphaFoldDB" id="A0A517QZ35"/>
<dbReference type="Proteomes" id="UP000317318">
    <property type="component" value="Chromosome"/>
</dbReference>
<feature type="transmembrane region" description="Helical" evidence="1">
    <location>
        <begin position="215"/>
        <end position="235"/>
    </location>
</feature>
<keyword evidence="1" id="KW-1133">Transmembrane helix</keyword>
<reference evidence="3 4" key="1">
    <citation type="submission" date="2019-02" db="EMBL/GenBank/DDBJ databases">
        <title>Deep-cultivation of Planctomycetes and their phenomic and genomic characterization uncovers novel biology.</title>
        <authorList>
            <person name="Wiegand S."/>
            <person name="Jogler M."/>
            <person name="Boedeker C."/>
            <person name="Pinto D."/>
            <person name="Vollmers J."/>
            <person name="Rivas-Marin E."/>
            <person name="Kohn T."/>
            <person name="Peeters S.H."/>
            <person name="Heuer A."/>
            <person name="Rast P."/>
            <person name="Oberbeckmann S."/>
            <person name="Bunk B."/>
            <person name="Jeske O."/>
            <person name="Meyerdierks A."/>
            <person name="Storesund J.E."/>
            <person name="Kallscheuer N."/>
            <person name="Luecker S."/>
            <person name="Lage O.M."/>
            <person name="Pohl T."/>
            <person name="Merkel B.J."/>
            <person name="Hornburger P."/>
            <person name="Mueller R.-W."/>
            <person name="Bruemmer F."/>
            <person name="Labrenz M."/>
            <person name="Spormann A.M."/>
            <person name="Op den Camp H."/>
            <person name="Overmann J."/>
            <person name="Amann R."/>
            <person name="Jetten M.S.M."/>
            <person name="Mascher T."/>
            <person name="Medema M.H."/>
            <person name="Devos D.P."/>
            <person name="Kaster A.-K."/>
            <person name="Ovreas L."/>
            <person name="Rohde M."/>
            <person name="Galperin M.Y."/>
            <person name="Jogler C."/>
        </authorList>
    </citation>
    <scope>NUCLEOTIDE SEQUENCE [LARGE SCALE GENOMIC DNA]</scope>
    <source>
        <strain evidence="3 4">Pan189</strain>
    </source>
</reference>
<sequence length="360" mass="40227">MTNRQNVIWWTSRGLIGLGAAAALVYFIAIPTWDTIDYVFFEQPQSEVLEDLTIAEQIRIRGMEFFTATWFAALGAVVASYLNVIAYRMPIGKTVFAKDSACPSCGSRIRMADNIPIIGWLRLRGECRDCQEPISVRYPLVEFVGAAIFLTLYIVEVLSGAENIPNTTRYFYRGALWIVWYTKWDVIGLYFYHCLLLSSLLTFALLGIDRHRVPWFAFTTAVVFGLVPPQIWTHLNPIAPIPGDVFAELFPFEPQRLSGVCGLLAGMILGGAIDLSINRLLRRPSWESLCGLGVAGTFLGWQATLAIASALCSVLIIILAARVMWKPTFTIPANGCLCFVTLVFLCSWSWLLKSYGSLWP</sequence>
<dbReference type="InterPro" id="IPR050882">
    <property type="entry name" value="Prepilin_peptidase/N-MTase"/>
</dbReference>